<proteinExistence type="predicted"/>
<sequence>MAANLKGHSVLGAVFLVGHRAQFLNLRSQMYHLLESVLPRGVRRIVARCYHRATAPRRAMAEVIGKTCCSRPSTDREILHMPLLDYNSSHVV</sequence>
<dbReference type="Proteomes" id="UP000076727">
    <property type="component" value="Unassembled WGS sequence"/>
</dbReference>
<gene>
    <name evidence="1" type="ORF">DAEQUDRAFT_425919</name>
</gene>
<evidence type="ECO:0000313" key="1">
    <source>
        <dbReference type="EMBL" id="KZT66975.1"/>
    </source>
</evidence>
<name>A0A165NHF0_9APHY</name>
<protein>
    <submittedName>
        <fullName evidence="1">Uncharacterized protein</fullName>
    </submittedName>
</protein>
<accession>A0A165NHF0</accession>
<evidence type="ECO:0000313" key="2">
    <source>
        <dbReference type="Proteomes" id="UP000076727"/>
    </source>
</evidence>
<organism evidence="1 2">
    <name type="scientific">Daedalea quercina L-15889</name>
    <dbReference type="NCBI Taxonomy" id="1314783"/>
    <lineage>
        <taxon>Eukaryota</taxon>
        <taxon>Fungi</taxon>
        <taxon>Dikarya</taxon>
        <taxon>Basidiomycota</taxon>
        <taxon>Agaricomycotina</taxon>
        <taxon>Agaricomycetes</taxon>
        <taxon>Polyporales</taxon>
        <taxon>Fomitopsis</taxon>
    </lineage>
</organism>
<reference evidence="1 2" key="1">
    <citation type="journal article" date="2016" name="Mol. Biol. Evol.">
        <title>Comparative Genomics of Early-Diverging Mushroom-Forming Fungi Provides Insights into the Origins of Lignocellulose Decay Capabilities.</title>
        <authorList>
            <person name="Nagy L.G."/>
            <person name="Riley R."/>
            <person name="Tritt A."/>
            <person name="Adam C."/>
            <person name="Daum C."/>
            <person name="Floudas D."/>
            <person name="Sun H."/>
            <person name="Yadav J.S."/>
            <person name="Pangilinan J."/>
            <person name="Larsson K.H."/>
            <person name="Matsuura K."/>
            <person name="Barry K."/>
            <person name="Labutti K."/>
            <person name="Kuo R."/>
            <person name="Ohm R.A."/>
            <person name="Bhattacharya S.S."/>
            <person name="Shirouzu T."/>
            <person name="Yoshinaga Y."/>
            <person name="Martin F.M."/>
            <person name="Grigoriev I.V."/>
            <person name="Hibbett D.S."/>
        </authorList>
    </citation>
    <scope>NUCLEOTIDE SEQUENCE [LARGE SCALE GENOMIC DNA]</scope>
    <source>
        <strain evidence="1 2">L-15889</strain>
    </source>
</reference>
<dbReference type="AlphaFoldDB" id="A0A165NHF0"/>
<keyword evidence="2" id="KW-1185">Reference proteome</keyword>
<dbReference type="EMBL" id="KV429081">
    <property type="protein sequence ID" value="KZT66975.1"/>
    <property type="molecule type" value="Genomic_DNA"/>
</dbReference>